<dbReference type="EMBL" id="JACEGQ020000014">
    <property type="protein sequence ID" value="KAH8489850.1"/>
    <property type="molecule type" value="Genomic_DNA"/>
</dbReference>
<sequence length="73" mass="8309">TPSLWSWSDALSRLRGKMTLVLEVERLTVGRDNREREDDGEMEECKCGCYGLGKEAGNEGCVLMTRLWEKEGK</sequence>
<proteinExistence type="predicted"/>
<comment type="caution">
    <text evidence="1">The sequence shown here is derived from an EMBL/GenBank/DDBJ whole genome shotgun (WGS) entry which is preliminary data.</text>
</comment>
<dbReference type="Proteomes" id="UP000807159">
    <property type="component" value="Chromosome 14"/>
</dbReference>
<organism evidence="1 2">
    <name type="scientific">Populus deltoides</name>
    <name type="common">Eastern poplar</name>
    <name type="synonym">Eastern cottonwood</name>
    <dbReference type="NCBI Taxonomy" id="3696"/>
    <lineage>
        <taxon>Eukaryota</taxon>
        <taxon>Viridiplantae</taxon>
        <taxon>Streptophyta</taxon>
        <taxon>Embryophyta</taxon>
        <taxon>Tracheophyta</taxon>
        <taxon>Spermatophyta</taxon>
        <taxon>Magnoliopsida</taxon>
        <taxon>eudicotyledons</taxon>
        <taxon>Gunneridae</taxon>
        <taxon>Pentapetalae</taxon>
        <taxon>rosids</taxon>
        <taxon>fabids</taxon>
        <taxon>Malpighiales</taxon>
        <taxon>Salicaceae</taxon>
        <taxon>Saliceae</taxon>
        <taxon>Populus</taxon>
    </lineage>
</organism>
<accession>A0A8T2XA03</accession>
<dbReference type="AlphaFoldDB" id="A0A8T2XA03"/>
<evidence type="ECO:0000313" key="1">
    <source>
        <dbReference type="EMBL" id="KAH8489850.1"/>
    </source>
</evidence>
<reference evidence="1" key="1">
    <citation type="journal article" date="2021" name="J. Hered.">
        <title>Genome Assembly of Salicaceae Populus deltoides (Eastern Cottonwood) I-69 Based on Nanopore Sequencing and Hi-C Technologies.</title>
        <authorList>
            <person name="Bai S."/>
            <person name="Wu H."/>
            <person name="Zhang J."/>
            <person name="Pan Z."/>
            <person name="Zhao W."/>
            <person name="Li Z."/>
            <person name="Tong C."/>
        </authorList>
    </citation>
    <scope>NUCLEOTIDE SEQUENCE</scope>
    <source>
        <tissue evidence="1">Leaf</tissue>
    </source>
</reference>
<feature type="non-terminal residue" evidence="1">
    <location>
        <position position="1"/>
    </location>
</feature>
<name>A0A8T2XA03_POPDE</name>
<evidence type="ECO:0000313" key="2">
    <source>
        <dbReference type="Proteomes" id="UP000807159"/>
    </source>
</evidence>
<keyword evidence="2" id="KW-1185">Reference proteome</keyword>
<gene>
    <name evidence="1" type="ORF">H0E87_025173</name>
</gene>
<protein>
    <submittedName>
        <fullName evidence="1">Uncharacterized protein</fullName>
    </submittedName>
</protein>